<feature type="domain" description="SWIM-type" evidence="1">
    <location>
        <begin position="57"/>
        <end position="92"/>
    </location>
</feature>
<accession>A0A0F9PKU9</accession>
<evidence type="ECO:0000313" key="2">
    <source>
        <dbReference type="EMBL" id="KKN30784.1"/>
    </source>
</evidence>
<organism evidence="2">
    <name type="scientific">marine sediment metagenome</name>
    <dbReference type="NCBI Taxonomy" id="412755"/>
    <lineage>
        <taxon>unclassified sequences</taxon>
        <taxon>metagenomes</taxon>
        <taxon>ecological metagenomes</taxon>
    </lineage>
</organism>
<comment type="caution">
    <text evidence="2">The sequence shown here is derived from an EMBL/GenBank/DDBJ whole genome shotgun (WGS) entry which is preliminary data.</text>
</comment>
<gene>
    <name evidence="2" type="ORF">LCGC14_0830490</name>
</gene>
<name>A0A0F9PKU9_9ZZZZ</name>
<dbReference type="GO" id="GO:0008270">
    <property type="term" value="F:zinc ion binding"/>
    <property type="evidence" value="ECO:0007669"/>
    <property type="project" value="InterPro"/>
</dbReference>
<dbReference type="PROSITE" id="PS50966">
    <property type="entry name" value="ZF_SWIM"/>
    <property type="match status" value="1"/>
</dbReference>
<dbReference type="InterPro" id="IPR007527">
    <property type="entry name" value="Znf_SWIM"/>
</dbReference>
<proteinExistence type="predicted"/>
<sequence length="713" mass="84507">MKENDGPIISYEMILEMTNSTYFQRGEEYQSWGMVEKGWIIDKGIKAKVAGNYKPYYLVHITLSDTMKLRGSCSCPVGFGCKHSVAACLQYLYKPKTFKLIQSSKDSIIEMRQKENGTQIEIPEAYALKPTSLNDWISSLSLESLKQKFIELWNQFSPNIFRDLLEPDYPFKFWTSKFEEIEGFESSMTEEPHKSYSQSWFTPLELLDFLNDSDLLIPILYNWTQSYIDLGSYIKKELNSIGISKTLMDFDVEFYFGGVVEEENYRDRWDYEEEYDLDTESLADDYFLQYKIAFEEMGRFFGFLLHEKLPDLANNLADFGFKWLIGLNLKEYRDYGLNKLYKIQQQFSEQIESIQATTLQGLSRIDYLLNMYLKFKSEDLKGTIVTELTQLSNIKDFNKKLKEIWLQLIENYKIEMTIENFLFLYELSSKFSKSNAKVYNLIKNTLFNLKKHTKYPSDIIEAIFTHFGKRSTENMEWLYSFILKGGINNEKSAENKYNKNKTFLFSYCFEKFLKYYLPKGDIRKVLELCINIVSSNPECFQYNHYTMIRNYSKNDSEFEKQFNPFLNKEFLPRLTKQSQYDVAIKIYLDQLNYSKAISLVSSHFNTDRAWDLIKKSNVEIMSKKSSRALKMINKQDFLLLKKIFNRYTNNSMKLRAKNRPDYSISQGVQLMLFFFEHFKNQSEGDLWFAGFCKKYKRYQNLRSSLKEFGIEMI</sequence>
<dbReference type="AlphaFoldDB" id="A0A0F9PKU9"/>
<reference evidence="2" key="1">
    <citation type="journal article" date="2015" name="Nature">
        <title>Complex archaea that bridge the gap between prokaryotes and eukaryotes.</title>
        <authorList>
            <person name="Spang A."/>
            <person name="Saw J.H."/>
            <person name="Jorgensen S.L."/>
            <person name="Zaremba-Niedzwiedzka K."/>
            <person name="Martijn J."/>
            <person name="Lind A.E."/>
            <person name="van Eijk R."/>
            <person name="Schleper C."/>
            <person name="Guy L."/>
            <person name="Ettema T.J."/>
        </authorList>
    </citation>
    <scope>NUCLEOTIDE SEQUENCE</scope>
</reference>
<dbReference type="EMBL" id="LAZR01002380">
    <property type="protein sequence ID" value="KKN30784.1"/>
    <property type="molecule type" value="Genomic_DNA"/>
</dbReference>
<dbReference type="Pfam" id="PF04434">
    <property type="entry name" value="SWIM"/>
    <property type="match status" value="1"/>
</dbReference>
<evidence type="ECO:0000259" key="1">
    <source>
        <dbReference type="PROSITE" id="PS50966"/>
    </source>
</evidence>
<protein>
    <recommendedName>
        <fullName evidence="1">SWIM-type domain-containing protein</fullName>
    </recommendedName>
</protein>